<name>K1PFV8_MAGGI</name>
<dbReference type="InParanoid" id="K1PFV8"/>
<feature type="compositionally biased region" description="Polar residues" evidence="1">
    <location>
        <begin position="1"/>
        <end position="20"/>
    </location>
</feature>
<dbReference type="EMBL" id="JH821964">
    <property type="protein sequence ID" value="EKC17749.1"/>
    <property type="molecule type" value="Genomic_DNA"/>
</dbReference>
<feature type="region of interest" description="Disordered" evidence="1">
    <location>
        <begin position="1"/>
        <end position="33"/>
    </location>
</feature>
<evidence type="ECO:0000256" key="1">
    <source>
        <dbReference type="SAM" id="MobiDB-lite"/>
    </source>
</evidence>
<gene>
    <name evidence="2" type="ORF">CGI_10000260</name>
</gene>
<reference evidence="2" key="1">
    <citation type="journal article" date="2012" name="Nature">
        <title>The oyster genome reveals stress adaptation and complexity of shell formation.</title>
        <authorList>
            <person name="Zhang G."/>
            <person name="Fang X."/>
            <person name="Guo X."/>
            <person name="Li L."/>
            <person name="Luo R."/>
            <person name="Xu F."/>
            <person name="Yang P."/>
            <person name="Zhang L."/>
            <person name="Wang X."/>
            <person name="Qi H."/>
            <person name="Xiong Z."/>
            <person name="Que H."/>
            <person name="Xie Y."/>
            <person name="Holland P.W."/>
            <person name="Paps J."/>
            <person name="Zhu Y."/>
            <person name="Wu F."/>
            <person name="Chen Y."/>
            <person name="Wang J."/>
            <person name="Peng C."/>
            <person name="Meng J."/>
            <person name="Yang L."/>
            <person name="Liu J."/>
            <person name="Wen B."/>
            <person name="Zhang N."/>
            <person name="Huang Z."/>
            <person name="Zhu Q."/>
            <person name="Feng Y."/>
            <person name="Mount A."/>
            <person name="Hedgecock D."/>
            <person name="Xu Z."/>
            <person name="Liu Y."/>
            <person name="Domazet-Loso T."/>
            <person name="Du Y."/>
            <person name="Sun X."/>
            <person name="Zhang S."/>
            <person name="Liu B."/>
            <person name="Cheng P."/>
            <person name="Jiang X."/>
            <person name="Li J."/>
            <person name="Fan D."/>
            <person name="Wang W."/>
            <person name="Fu W."/>
            <person name="Wang T."/>
            <person name="Wang B."/>
            <person name="Zhang J."/>
            <person name="Peng Z."/>
            <person name="Li Y."/>
            <person name="Li N."/>
            <person name="Wang J."/>
            <person name="Chen M."/>
            <person name="He Y."/>
            <person name="Tan F."/>
            <person name="Song X."/>
            <person name="Zheng Q."/>
            <person name="Huang R."/>
            <person name="Yang H."/>
            <person name="Du X."/>
            <person name="Chen L."/>
            <person name="Yang M."/>
            <person name="Gaffney P.M."/>
            <person name="Wang S."/>
            <person name="Luo L."/>
            <person name="She Z."/>
            <person name="Ming Y."/>
            <person name="Huang W."/>
            <person name="Zhang S."/>
            <person name="Huang B."/>
            <person name="Zhang Y."/>
            <person name="Qu T."/>
            <person name="Ni P."/>
            <person name="Miao G."/>
            <person name="Wang J."/>
            <person name="Wang Q."/>
            <person name="Steinberg C.E."/>
            <person name="Wang H."/>
            <person name="Li N."/>
            <person name="Qian L."/>
            <person name="Zhang G."/>
            <person name="Li Y."/>
            <person name="Yang H."/>
            <person name="Liu X."/>
            <person name="Wang J."/>
            <person name="Yin Y."/>
            <person name="Wang J."/>
        </authorList>
    </citation>
    <scope>NUCLEOTIDE SEQUENCE [LARGE SCALE GENOMIC DNA]</scope>
    <source>
        <strain evidence="2">05x7-T-G4-1.051#20</strain>
    </source>
</reference>
<feature type="compositionally biased region" description="Basic and acidic residues" evidence="1">
    <location>
        <begin position="21"/>
        <end position="33"/>
    </location>
</feature>
<sequence>MFFFSTHSTPGPSVANNSKTPDLDEQNKKERQEKMKELTGIVKKLKLEILKMERGLHELTESYNTTV</sequence>
<dbReference type="AlphaFoldDB" id="K1PFV8"/>
<protein>
    <submittedName>
        <fullName evidence="2">Uncharacterized protein</fullName>
    </submittedName>
</protein>
<organism evidence="2">
    <name type="scientific">Magallana gigas</name>
    <name type="common">Pacific oyster</name>
    <name type="synonym">Crassostrea gigas</name>
    <dbReference type="NCBI Taxonomy" id="29159"/>
    <lineage>
        <taxon>Eukaryota</taxon>
        <taxon>Metazoa</taxon>
        <taxon>Spiralia</taxon>
        <taxon>Lophotrochozoa</taxon>
        <taxon>Mollusca</taxon>
        <taxon>Bivalvia</taxon>
        <taxon>Autobranchia</taxon>
        <taxon>Pteriomorphia</taxon>
        <taxon>Ostreida</taxon>
        <taxon>Ostreoidea</taxon>
        <taxon>Ostreidae</taxon>
        <taxon>Magallana</taxon>
    </lineage>
</organism>
<accession>K1PFV8</accession>
<evidence type="ECO:0000313" key="2">
    <source>
        <dbReference type="EMBL" id="EKC17749.1"/>
    </source>
</evidence>
<dbReference type="HOGENOM" id="CLU_2814890_0_0_1"/>
<proteinExistence type="predicted"/>